<dbReference type="RefSeq" id="XP_040772645.1">
    <property type="nucleotide sequence ID" value="XM_040923781.1"/>
</dbReference>
<sequence>MPRFDDEQEDEVITGELMRCPDIFRARQAVAFESEMKTETLSADVLGSLNGVALAFPLLGAQAVAGAISSDHQPIWFVNFPLELSASVQNSLRDYQQVVLDFRCWSSLKWWTEVFTRIPVSDDPLTKIKQTSEFAMVACRDMTQMPWLKTTMSPQRSTNAIQCPIGELHPAIIAGTMSKWFANNPAALAPLETVLQAVVGSISEATFNYNDTRTVVTEKYEYMSEAQSIKSSVRLLCFEISRSFYDVQSGKSTQIWVNCDMSYLEYEAEFKIEEWKKSQNSIDEQQKPVLQEFVKKQTVDIGPDSINK</sequence>
<dbReference type="Proteomes" id="UP000803844">
    <property type="component" value="Unassembled WGS sequence"/>
</dbReference>
<accession>A0A9P4XVM9</accession>
<dbReference type="OrthoDB" id="3693942at2759"/>
<organism evidence="1 2">
    <name type="scientific">Cryphonectria parasitica (strain ATCC 38755 / EP155)</name>
    <dbReference type="NCBI Taxonomy" id="660469"/>
    <lineage>
        <taxon>Eukaryota</taxon>
        <taxon>Fungi</taxon>
        <taxon>Dikarya</taxon>
        <taxon>Ascomycota</taxon>
        <taxon>Pezizomycotina</taxon>
        <taxon>Sordariomycetes</taxon>
        <taxon>Sordariomycetidae</taxon>
        <taxon>Diaporthales</taxon>
        <taxon>Cryphonectriaceae</taxon>
        <taxon>Cryphonectria-Endothia species complex</taxon>
        <taxon>Cryphonectria</taxon>
    </lineage>
</organism>
<proteinExistence type="predicted"/>
<dbReference type="AlphaFoldDB" id="A0A9P4XVM9"/>
<comment type="caution">
    <text evidence="1">The sequence shown here is derived from an EMBL/GenBank/DDBJ whole genome shotgun (WGS) entry which is preliminary data.</text>
</comment>
<protein>
    <submittedName>
        <fullName evidence="1">Uncharacterized protein</fullName>
    </submittedName>
</protein>
<dbReference type="EMBL" id="MU032351">
    <property type="protein sequence ID" value="KAF3761666.1"/>
    <property type="molecule type" value="Genomic_DNA"/>
</dbReference>
<evidence type="ECO:0000313" key="2">
    <source>
        <dbReference type="Proteomes" id="UP000803844"/>
    </source>
</evidence>
<name>A0A9P4XVM9_CRYP1</name>
<dbReference type="GeneID" id="63840910"/>
<reference evidence="1" key="1">
    <citation type="journal article" date="2020" name="Phytopathology">
        <title>Genome sequence of the chestnut blight fungus Cryphonectria parasitica EP155: A fundamental resource for an archetypical invasive plant pathogen.</title>
        <authorList>
            <person name="Crouch J.A."/>
            <person name="Dawe A."/>
            <person name="Aerts A."/>
            <person name="Barry K."/>
            <person name="Churchill A.C.L."/>
            <person name="Grimwood J."/>
            <person name="Hillman B."/>
            <person name="Milgroom M.G."/>
            <person name="Pangilinan J."/>
            <person name="Smith M."/>
            <person name="Salamov A."/>
            <person name="Schmutz J."/>
            <person name="Yadav J."/>
            <person name="Grigoriev I.V."/>
            <person name="Nuss D."/>
        </authorList>
    </citation>
    <scope>NUCLEOTIDE SEQUENCE</scope>
    <source>
        <strain evidence="1">EP155</strain>
    </source>
</reference>
<evidence type="ECO:0000313" key="1">
    <source>
        <dbReference type="EMBL" id="KAF3761666.1"/>
    </source>
</evidence>
<gene>
    <name evidence="1" type="ORF">M406DRAFT_358073</name>
</gene>
<keyword evidence="2" id="KW-1185">Reference proteome</keyword>